<evidence type="ECO:0000256" key="5">
    <source>
        <dbReference type="ARBA" id="ARBA00023002"/>
    </source>
</evidence>
<evidence type="ECO:0000256" key="8">
    <source>
        <dbReference type="SAM" id="Phobius"/>
    </source>
</evidence>
<gene>
    <name evidence="10" type="ordered locus">Ppro_0070</name>
</gene>
<evidence type="ECO:0000256" key="2">
    <source>
        <dbReference type="ARBA" id="ARBA00022475"/>
    </source>
</evidence>
<dbReference type="STRING" id="338966.Ppro_0070"/>
<feature type="transmembrane region" description="Helical" evidence="8">
    <location>
        <begin position="479"/>
        <end position="503"/>
    </location>
</feature>
<dbReference type="InterPro" id="IPR001750">
    <property type="entry name" value="ND/Mrp_TM"/>
</dbReference>
<feature type="transmembrane region" description="Helical" evidence="8">
    <location>
        <begin position="121"/>
        <end position="138"/>
    </location>
</feature>
<dbReference type="HOGENOM" id="CLU_007100_8_1_7"/>
<dbReference type="InterPro" id="IPR003918">
    <property type="entry name" value="NADH_UbQ_OxRdtase"/>
</dbReference>
<feature type="transmembrane region" description="Helical" evidence="8">
    <location>
        <begin position="308"/>
        <end position="330"/>
    </location>
</feature>
<accession>A1AK40</accession>
<keyword evidence="6 8" id="KW-0472">Membrane</keyword>
<feature type="transmembrane region" description="Helical" evidence="8">
    <location>
        <begin position="173"/>
        <end position="196"/>
    </location>
</feature>
<dbReference type="GO" id="GO:0042773">
    <property type="term" value="P:ATP synthesis coupled electron transport"/>
    <property type="evidence" value="ECO:0007669"/>
    <property type="project" value="InterPro"/>
</dbReference>
<sequence length="667" mass="70779">MEQELASPCLLIVAAALVAALSGVPLLISPPSGGVRGQRSATVLMLIAACTGLTGAILVLLSAASETYQLFWSLPFGRAEIGIDPLSAWFLLPIFLIPGCASLYARGYWPAESHPGNVRRMTFFFGLMTAAMAGVVLARDAVTFLFAWEIMAISAYFLVSTEDEKREVSEAGTLYLITTHIATLGLFALFSLLNLLDGSWLFPATGALDASSPLATAVFLAALLGFGMKAGIMPLHIWLPSAHANAPSHVSAALSGVILKVGIYGLVRTLSFFHGLPLWWGYIVLLLGIVSGVAGVAFAIGQHDLKRLLAYHSIENIGIITMGLGVALIGRTIDSPAMVLLGMAGALLHVLNHAVFKALLFMGAGSIIHASGTREIDLMGGLGRKLPATALLFGVGAVAICGLPPLNGFVSELLIYLGCFRGVQGDGSSAAMTALAAPALALIGGLAVACFVKVYGIVFLGMARTHKHGQGHEAGWQMLLPMGLLALVCLAVGLFPALLAGLLENASRAFLPTGMPALQPLALLSPFGMVTLMALGLLTLMAALALWYRWRLARAPRGETITWSCGYQRPAPRIQYSASSFAQMLTGLFSFVLRQESQLPAIAGPFPRASRFHSHVPEAVLELVYIPALKRLHRRFSGVRRLQGGLLQQYMLYILLTLVALFLCDSI</sequence>
<feature type="transmembrane region" description="Helical" evidence="8">
    <location>
        <begin position="523"/>
        <end position="548"/>
    </location>
</feature>
<feature type="transmembrane region" description="Helical" evidence="8">
    <location>
        <begin position="216"/>
        <end position="238"/>
    </location>
</feature>
<dbReference type="EC" id="1.6.99.5" evidence="10"/>
<dbReference type="InterPro" id="IPR052175">
    <property type="entry name" value="ComplexI-like_HydComp"/>
</dbReference>
<name>A1AK40_PELPD</name>
<feature type="transmembrane region" description="Helical" evidence="8">
    <location>
        <begin position="88"/>
        <end position="109"/>
    </location>
</feature>
<dbReference type="eggNOG" id="COG0651">
    <property type="taxonomic scope" value="Bacteria"/>
</dbReference>
<dbReference type="PANTHER" id="PTHR42682">
    <property type="entry name" value="HYDROGENASE-4 COMPONENT F"/>
    <property type="match status" value="1"/>
</dbReference>
<feature type="transmembrane region" description="Helical" evidence="8">
    <location>
        <begin position="144"/>
        <end position="161"/>
    </location>
</feature>
<feature type="transmembrane region" description="Helical" evidence="8">
    <location>
        <begin position="644"/>
        <end position="663"/>
    </location>
</feature>
<feature type="transmembrane region" description="Helical" evidence="8">
    <location>
        <begin position="279"/>
        <end position="301"/>
    </location>
</feature>
<evidence type="ECO:0000313" key="10">
    <source>
        <dbReference type="EMBL" id="ABK97710.1"/>
    </source>
</evidence>
<evidence type="ECO:0000313" key="11">
    <source>
        <dbReference type="Proteomes" id="UP000006732"/>
    </source>
</evidence>
<dbReference type="AlphaFoldDB" id="A1AK40"/>
<keyword evidence="5 10" id="KW-0560">Oxidoreductase</keyword>
<evidence type="ECO:0000256" key="1">
    <source>
        <dbReference type="ARBA" id="ARBA00004651"/>
    </source>
</evidence>
<keyword evidence="3 7" id="KW-0812">Transmembrane</keyword>
<keyword evidence="4 8" id="KW-1133">Transmembrane helix</keyword>
<dbReference type="Proteomes" id="UP000006732">
    <property type="component" value="Chromosome"/>
</dbReference>
<reference evidence="10 11" key="1">
    <citation type="submission" date="2006-10" db="EMBL/GenBank/DDBJ databases">
        <title>Complete sequence of chromosome of Pelobacter propionicus DSM 2379.</title>
        <authorList>
            <consortium name="US DOE Joint Genome Institute"/>
            <person name="Copeland A."/>
            <person name="Lucas S."/>
            <person name="Lapidus A."/>
            <person name="Barry K."/>
            <person name="Detter J.C."/>
            <person name="Glavina del Rio T."/>
            <person name="Hammon N."/>
            <person name="Israni S."/>
            <person name="Dalin E."/>
            <person name="Tice H."/>
            <person name="Pitluck S."/>
            <person name="Saunders E."/>
            <person name="Brettin T."/>
            <person name="Bruce D."/>
            <person name="Han C."/>
            <person name="Tapia R."/>
            <person name="Schmutz J."/>
            <person name="Larimer F."/>
            <person name="Land M."/>
            <person name="Hauser L."/>
            <person name="Kyrpides N."/>
            <person name="Kim E."/>
            <person name="Lovley D."/>
            <person name="Richardson P."/>
        </authorList>
    </citation>
    <scope>NUCLEOTIDE SEQUENCE [LARGE SCALE GENOMIC DNA]</scope>
    <source>
        <strain evidence="11">DSM 2379 / NBRC 103807 / OttBd1</strain>
    </source>
</reference>
<feature type="domain" description="NADH:quinone oxidoreductase/Mrp antiporter transmembrane" evidence="9">
    <location>
        <begin position="138"/>
        <end position="420"/>
    </location>
</feature>
<evidence type="ECO:0000256" key="3">
    <source>
        <dbReference type="ARBA" id="ARBA00022692"/>
    </source>
</evidence>
<dbReference type="GO" id="GO:0008137">
    <property type="term" value="F:NADH dehydrogenase (ubiquinone) activity"/>
    <property type="evidence" value="ECO:0007669"/>
    <property type="project" value="InterPro"/>
</dbReference>
<feature type="transmembrane region" description="Helical" evidence="8">
    <location>
        <begin position="390"/>
        <end position="410"/>
    </location>
</feature>
<dbReference type="PRINTS" id="PR01437">
    <property type="entry name" value="NUOXDRDTASE4"/>
</dbReference>
<dbReference type="GO" id="GO:0016491">
    <property type="term" value="F:oxidoreductase activity"/>
    <property type="evidence" value="ECO:0007669"/>
    <property type="project" value="UniProtKB-KW"/>
</dbReference>
<dbReference type="RefSeq" id="WP_011734025.1">
    <property type="nucleotide sequence ID" value="NC_008609.1"/>
</dbReference>
<feature type="transmembrane region" description="Helical" evidence="8">
    <location>
        <begin position="250"/>
        <end position="267"/>
    </location>
</feature>
<feature type="transmembrane region" description="Helical" evidence="8">
    <location>
        <begin position="430"/>
        <end position="458"/>
    </location>
</feature>
<evidence type="ECO:0000256" key="6">
    <source>
        <dbReference type="ARBA" id="ARBA00023136"/>
    </source>
</evidence>
<protein>
    <submittedName>
        <fullName evidence="10">NADH dehydrogenase (Quinone)</fullName>
        <ecNumber evidence="10">1.6.99.5</ecNumber>
    </submittedName>
</protein>
<evidence type="ECO:0000256" key="7">
    <source>
        <dbReference type="RuleBase" id="RU000320"/>
    </source>
</evidence>
<keyword evidence="2" id="KW-1003">Cell membrane</keyword>
<dbReference type="Pfam" id="PF00361">
    <property type="entry name" value="Proton_antipo_M"/>
    <property type="match status" value="1"/>
</dbReference>
<dbReference type="KEGG" id="ppd:Ppro_0070"/>
<evidence type="ECO:0000259" key="9">
    <source>
        <dbReference type="Pfam" id="PF00361"/>
    </source>
</evidence>
<proteinExistence type="predicted"/>
<feature type="transmembrane region" description="Helical" evidence="8">
    <location>
        <begin position="40"/>
        <end position="64"/>
    </location>
</feature>
<dbReference type="OrthoDB" id="9805769at2"/>
<dbReference type="GO" id="GO:0005886">
    <property type="term" value="C:plasma membrane"/>
    <property type="evidence" value="ECO:0007669"/>
    <property type="project" value="UniProtKB-SubCell"/>
</dbReference>
<evidence type="ECO:0000256" key="4">
    <source>
        <dbReference type="ARBA" id="ARBA00022989"/>
    </source>
</evidence>
<feature type="transmembrane region" description="Helical" evidence="8">
    <location>
        <begin position="6"/>
        <end position="28"/>
    </location>
</feature>
<keyword evidence="11" id="KW-1185">Reference proteome</keyword>
<comment type="subcellular location">
    <subcellularLocation>
        <location evidence="1">Cell membrane</location>
        <topology evidence="1">Multi-pass membrane protein</topology>
    </subcellularLocation>
    <subcellularLocation>
        <location evidence="7">Membrane</location>
        <topology evidence="7">Multi-pass membrane protein</topology>
    </subcellularLocation>
</comment>
<dbReference type="EMBL" id="CP000482">
    <property type="protein sequence ID" value="ABK97710.1"/>
    <property type="molecule type" value="Genomic_DNA"/>
</dbReference>
<dbReference type="PANTHER" id="PTHR42682:SF3">
    <property type="entry name" value="FORMATE HYDROGENLYASE SUBUNIT 3-RELATED"/>
    <property type="match status" value="1"/>
</dbReference>
<feature type="transmembrane region" description="Helical" evidence="8">
    <location>
        <begin position="350"/>
        <end position="370"/>
    </location>
</feature>
<organism evidence="10 11">
    <name type="scientific">Pelobacter propionicus (strain DSM 2379 / NBRC 103807 / OttBd1)</name>
    <dbReference type="NCBI Taxonomy" id="338966"/>
    <lineage>
        <taxon>Bacteria</taxon>
        <taxon>Pseudomonadati</taxon>
        <taxon>Thermodesulfobacteriota</taxon>
        <taxon>Desulfuromonadia</taxon>
        <taxon>Desulfuromonadales</taxon>
        <taxon>Desulfuromonadaceae</taxon>
        <taxon>Pelobacter</taxon>
    </lineage>
</organism>